<accession>A0A1S5R1B2</accession>
<name>A0A1S5R1B2_9CAUD</name>
<organism evidence="2 3">
    <name type="scientific">Pseudomonas phage phiPMW</name>
    <dbReference type="NCBI Taxonomy" id="1815582"/>
    <lineage>
        <taxon>Viruses</taxon>
        <taxon>Duplodnaviria</taxon>
        <taxon>Heunggongvirae</taxon>
        <taxon>Uroviricota</taxon>
        <taxon>Caudoviricetes</taxon>
        <taxon>Plaisancevirus</taxon>
        <taxon>Plaisancevirus PMW</taxon>
    </lineage>
</organism>
<dbReference type="Proteomes" id="UP000223738">
    <property type="component" value="Segment"/>
</dbReference>
<sequence>MDKQLRDILINALIANAVVVLYAMVHYLKPILWSAVHAY</sequence>
<evidence type="ECO:0000313" key="3">
    <source>
        <dbReference type="Proteomes" id="UP000223738"/>
    </source>
</evidence>
<protein>
    <submittedName>
        <fullName evidence="2">Uncharacterized protein</fullName>
    </submittedName>
</protein>
<keyword evidence="3" id="KW-1185">Reference proteome</keyword>
<keyword evidence="1" id="KW-0472">Membrane</keyword>
<feature type="transmembrane region" description="Helical" evidence="1">
    <location>
        <begin position="9"/>
        <end position="28"/>
    </location>
</feature>
<keyword evidence="1" id="KW-1133">Transmembrane helix</keyword>
<proteinExistence type="predicted"/>
<evidence type="ECO:0000256" key="1">
    <source>
        <dbReference type="SAM" id="Phobius"/>
    </source>
</evidence>
<reference evidence="2 3" key="1">
    <citation type="submission" date="2016-03" db="EMBL/GenBank/DDBJ databases">
        <title>Characterization of pf16 and phiPMW: Two novel phages infecting Pseudomonas putida PpG1.</title>
        <authorList>
            <person name="Magill D.J."/>
            <person name="Krylov V.N."/>
            <person name="Allen C.C.R."/>
            <person name="McGrath J.W."/>
            <person name="Quinn J.P."/>
            <person name="Kulakov L.A."/>
        </authorList>
    </citation>
    <scope>NUCLEOTIDE SEQUENCE [LARGE SCALE GENOMIC DNA]</scope>
</reference>
<dbReference type="EMBL" id="KU862660">
    <property type="protein sequence ID" value="ANA49167.1"/>
    <property type="molecule type" value="Genomic_DNA"/>
</dbReference>
<gene>
    <name evidence="2" type="ORF">PMW_42</name>
</gene>
<keyword evidence="1" id="KW-0812">Transmembrane</keyword>
<evidence type="ECO:0000313" key="2">
    <source>
        <dbReference type="EMBL" id="ANA49167.1"/>
    </source>
</evidence>